<dbReference type="PANTHER" id="PTHR43685:SF2">
    <property type="entry name" value="GLYCOSYLTRANSFERASE 2-LIKE DOMAIN-CONTAINING PROTEIN"/>
    <property type="match status" value="1"/>
</dbReference>
<dbReference type="CDD" id="cd03801">
    <property type="entry name" value="GT4_PimA-like"/>
    <property type="match status" value="1"/>
</dbReference>
<reference evidence="3 4" key="1">
    <citation type="submission" date="2015-09" db="EMBL/GenBank/DDBJ databases">
        <authorList>
            <consortium name="Pathogen Informatics"/>
        </authorList>
    </citation>
    <scope>NUCLEOTIDE SEQUENCE [LARGE SCALE GENOMIC DNA]</scope>
    <source>
        <strain evidence="3 4">2789STDY5608840</strain>
    </source>
</reference>
<proteinExistence type="predicted"/>
<evidence type="ECO:0000313" key="4">
    <source>
        <dbReference type="Proteomes" id="UP000095517"/>
    </source>
</evidence>
<dbReference type="SUPFAM" id="SSF53756">
    <property type="entry name" value="UDP-Glycosyltransferase/glycogen phosphorylase"/>
    <property type="match status" value="1"/>
</dbReference>
<dbReference type="RefSeq" id="WP_022274931.1">
    <property type="nucleotide sequence ID" value="NZ_CABIXA010000004.1"/>
</dbReference>
<dbReference type="InterPro" id="IPR029044">
    <property type="entry name" value="Nucleotide-diphossugar_trans"/>
</dbReference>
<dbReference type="InterPro" id="IPR001173">
    <property type="entry name" value="Glyco_trans_2-like"/>
</dbReference>
<dbReference type="Pfam" id="PF16994">
    <property type="entry name" value="Glyco_trans_4_5"/>
    <property type="match status" value="1"/>
</dbReference>
<dbReference type="AlphaFoldDB" id="A0A174ACU9"/>
<keyword evidence="3" id="KW-0808">Transferase</keyword>
<dbReference type="EMBL" id="CYZH01000004">
    <property type="protein sequence ID" value="CUN86247.1"/>
    <property type="molecule type" value="Genomic_DNA"/>
</dbReference>
<dbReference type="Proteomes" id="UP000095517">
    <property type="component" value="Unassembled WGS sequence"/>
</dbReference>
<dbReference type="Gene3D" id="3.90.550.10">
    <property type="entry name" value="Spore Coat Polysaccharide Biosynthesis Protein SpsA, Chain A"/>
    <property type="match status" value="1"/>
</dbReference>
<dbReference type="STRING" id="338188.ERS852397_00958"/>
<dbReference type="InterPro" id="IPR001296">
    <property type="entry name" value="Glyco_trans_1"/>
</dbReference>
<gene>
    <name evidence="3" type="primary">spsA_1</name>
    <name evidence="3" type="ORF">ERS852397_00958</name>
</gene>
<dbReference type="PANTHER" id="PTHR43685">
    <property type="entry name" value="GLYCOSYLTRANSFERASE"/>
    <property type="match status" value="1"/>
</dbReference>
<dbReference type="GO" id="GO:0016757">
    <property type="term" value="F:glycosyltransferase activity"/>
    <property type="evidence" value="ECO:0007669"/>
    <property type="project" value="InterPro"/>
</dbReference>
<feature type="domain" description="Glycosyltransferase 2-like" evidence="2">
    <location>
        <begin position="117"/>
        <end position="288"/>
    </location>
</feature>
<dbReference type="InterPro" id="IPR041693">
    <property type="entry name" value="Glyco_trans_4_5"/>
</dbReference>
<dbReference type="Gene3D" id="3.40.50.2000">
    <property type="entry name" value="Glycogen Phosphorylase B"/>
    <property type="match status" value="2"/>
</dbReference>
<dbReference type="InterPro" id="IPR050834">
    <property type="entry name" value="Glycosyltransf_2"/>
</dbReference>
<organism evidence="3 4">
    <name type="scientific">Bacteroides finegoldii</name>
    <dbReference type="NCBI Taxonomy" id="338188"/>
    <lineage>
        <taxon>Bacteria</taxon>
        <taxon>Pseudomonadati</taxon>
        <taxon>Bacteroidota</taxon>
        <taxon>Bacteroidia</taxon>
        <taxon>Bacteroidales</taxon>
        <taxon>Bacteroidaceae</taxon>
        <taxon>Bacteroides</taxon>
    </lineage>
</organism>
<accession>A0A174ACU9</accession>
<evidence type="ECO:0000259" key="1">
    <source>
        <dbReference type="Pfam" id="PF00534"/>
    </source>
</evidence>
<sequence>MKIFKKIKKSFVKKVVYYSISNSRLFDKKWYLSQYPEIGKVNPVKHYLKKGWLEGKNPSEKFSTSKYLYAYPDVQYRNMNPLEHYLFHGKKRGRLCFNVGQIGIEKTKKTDARPLISVIVASYNYAEFLPQTLDSLLSQTYTNFEIVIVDDGSTDGSTDIIKRYLSENNNIKLYTHPGNVNKGLPETIRLGLAESQGEFIAFCESDDIWESHHLEKKVDIINRYQDVKIISNNVALFGEEKAVNARKKYVEDLNAFLSVGGNKLDLGAHKEMNYIPTLSAVMIRKDVFQNLDYNTPIPAWIDFWLYRQMLKSELLFYTADKLTYWRQHNSFNGISNVDKYAAERDWFIYMNDLVNGFKVSRRILKNLKILKKSLLFDSTYYSEKYAGLLNGVDPMIHYLLVGWKKGCNPSASFNNNAYLSNYVDVWLNNVNPLIHYERYGKKQKLKAFPVGTEELLEVQESDIEIVKEWKKDTKTVLLISHELSLTGAPRALVNMAIMLKKSGIKPVILSLKHGPMEKEIADLDIKLLVEPFLLMNCGLRHRALFRFLSVFDVVVFNTLETVWLIEHFSEIEARKICWLHEGRYSYMGWTRFKDLSMLFSKFDKIYAVGEYSKSFADPYIFDKRKLGVLLYGIPDVEMKVANKTLDNSKIKFLLPGTLSDRKGQLILLQALDFLSKKVREQIEIYIAGAAIEKKVEKAIKHCRYSCVKYVGELEHEQLLQLFANVDIALSPSLDDPMPIVCTEAMALEKGVIVSENTGTASFIENGKNGYKVPAGDPVALAEAIEKMVLYKEKLPILGKAARKIYDENFTMDIFEKNIEMLIIKG</sequence>
<feature type="domain" description="Glycosyl transferase family 1" evidence="1">
    <location>
        <begin position="642"/>
        <end position="803"/>
    </location>
</feature>
<protein>
    <submittedName>
        <fullName evidence="3">Glycosyltransferase</fullName>
    </submittedName>
</protein>
<name>A0A174ACU9_9BACE</name>
<evidence type="ECO:0000259" key="2">
    <source>
        <dbReference type="Pfam" id="PF00535"/>
    </source>
</evidence>
<dbReference type="Pfam" id="PF00535">
    <property type="entry name" value="Glycos_transf_2"/>
    <property type="match status" value="1"/>
</dbReference>
<dbReference type="SUPFAM" id="SSF53448">
    <property type="entry name" value="Nucleotide-diphospho-sugar transferases"/>
    <property type="match status" value="1"/>
</dbReference>
<dbReference type="Pfam" id="PF00534">
    <property type="entry name" value="Glycos_transf_1"/>
    <property type="match status" value="1"/>
</dbReference>
<evidence type="ECO:0000313" key="3">
    <source>
        <dbReference type="EMBL" id="CUN86247.1"/>
    </source>
</evidence>